<dbReference type="SUPFAM" id="SSF51197">
    <property type="entry name" value="Clavaminate synthase-like"/>
    <property type="match status" value="1"/>
</dbReference>
<dbReference type="SMART" id="SM00558">
    <property type="entry name" value="JmjC"/>
    <property type="match status" value="1"/>
</dbReference>
<dbReference type="VEuPathDB" id="AmoebaDB:NF0077770"/>
<feature type="domain" description="JmjC" evidence="2">
    <location>
        <begin position="265"/>
        <end position="473"/>
    </location>
</feature>
<dbReference type="Proteomes" id="UP000444721">
    <property type="component" value="Unassembled WGS sequence"/>
</dbReference>
<dbReference type="InterPro" id="IPR041667">
    <property type="entry name" value="Cupin_8"/>
</dbReference>
<evidence type="ECO:0000313" key="4">
    <source>
        <dbReference type="Proteomes" id="UP000444721"/>
    </source>
</evidence>
<dbReference type="VEuPathDB" id="AmoebaDB:FDP41_003753"/>
<sequence>MESTSSASTSSTPVNDQQANHLKPIIREKGLGVLSVIPDIGIIELMIPYLSKAEICQLALVSKTFLVLSEDDKLWRLFVLNEFEGNFWYQFCWKYTYIHTWYAKHRPNTPCPYTGYTSTLYTRWSKSGYDMNQFEIPFSHIQRIAADSITYEEFVERYAKYQVPVIITGALNSWKAMENWKFDNFLEKYGEVEFKTDQAVSHLYPHYSELYQQYLQDKKDGKDLSKYDNERRQGNIKIKFRNYYHYMHNNKDENPIYIFDSKFGERDKRLIEEYEVPQFFKEDFFEQCLDEEDRPLFRWIVIGPARSGTQFHMDPYLTSAWNALICGRKRWLFYPLNHVSEDLEEAIEEMKHEEQEIIKERLMFEKQIKTQLLHEGKIGKIYDDEFEIKDSNKPIPSYVPCSEPLEWLTDEYYTAINQGRRPWECVQYPGDLIFVPSGWWHMVLNLDDTMAVTQNFCDSSNAHLVYADVIKRNPRLAKLLRRGLARIGKIDLIKPYISEEEYQDAITKAHEKDPMK</sequence>
<dbReference type="OrthoDB" id="424465at2759"/>
<keyword evidence="4" id="KW-1185">Reference proteome</keyword>
<dbReference type="OMA" id="EYYASED"/>
<dbReference type="Pfam" id="PF13621">
    <property type="entry name" value="Cupin_8"/>
    <property type="match status" value="1"/>
</dbReference>
<dbReference type="PROSITE" id="PS51184">
    <property type="entry name" value="JMJC"/>
    <property type="match status" value="1"/>
</dbReference>
<keyword evidence="1" id="KW-0175">Coiled coil</keyword>
<organism evidence="3 4">
    <name type="scientific">Naegleria fowleri</name>
    <name type="common">Brain eating amoeba</name>
    <dbReference type="NCBI Taxonomy" id="5763"/>
    <lineage>
        <taxon>Eukaryota</taxon>
        <taxon>Discoba</taxon>
        <taxon>Heterolobosea</taxon>
        <taxon>Tetramitia</taxon>
        <taxon>Eutetramitia</taxon>
        <taxon>Vahlkampfiidae</taxon>
        <taxon>Naegleria</taxon>
    </lineage>
</organism>
<evidence type="ECO:0000313" key="3">
    <source>
        <dbReference type="EMBL" id="KAF0977100.1"/>
    </source>
</evidence>
<feature type="coiled-coil region" evidence="1">
    <location>
        <begin position="336"/>
        <end position="363"/>
    </location>
</feature>
<accession>A0A6A5BTL9</accession>
<comment type="caution">
    <text evidence="3">The sequence shown here is derived from an EMBL/GenBank/DDBJ whole genome shotgun (WGS) entry which is preliminary data.</text>
</comment>
<reference evidence="3 4" key="1">
    <citation type="journal article" date="2019" name="Sci. Rep.">
        <title>Nanopore sequencing improves the draft genome of the human pathogenic amoeba Naegleria fowleri.</title>
        <authorList>
            <person name="Liechti N."/>
            <person name="Schurch N."/>
            <person name="Bruggmann R."/>
            <person name="Wittwer M."/>
        </authorList>
    </citation>
    <scope>NUCLEOTIDE SEQUENCE [LARGE SCALE GENOMIC DNA]</scope>
    <source>
        <strain evidence="3 4">ATCC 30894</strain>
    </source>
</reference>
<dbReference type="VEuPathDB" id="AmoebaDB:NfTy_064640"/>
<evidence type="ECO:0000256" key="1">
    <source>
        <dbReference type="SAM" id="Coils"/>
    </source>
</evidence>
<dbReference type="AlphaFoldDB" id="A0A6A5BTL9"/>
<dbReference type="InterPro" id="IPR003347">
    <property type="entry name" value="JmjC_dom"/>
</dbReference>
<dbReference type="InterPro" id="IPR036047">
    <property type="entry name" value="F-box-like_dom_sf"/>
</dbReference>
<dbReference type="EMBL" id="VFQX01000035">
    <property type="protein sequence ID" value="KAF0977100.1"/>
    <property type="molecule type" value="Genomic_DNA"/>
</dbReference>
<dbReference type="Gene3D" id="2.60.120.650">
    <property type="entry name" value="Cupin"/>
    <property type="match status" value="1"/>
</dbReference>
<protein>
    <recommendedName>
        <fullName evidence="2">JmjC domain-containing protein</fullName>
    </recommendedName>
</protein>
<name>A0A6A5BTL9_NAEFO</name>
<dbReference type="Gene3D" id="1.20.1280.50">
    <property type="match status" value="1"/>
</dbReference>
<proteinExistence type="predicted"/>
<dbReference type="PANTHER" id="PTHR12480">
    <property type="entry name" value="ARGININE DEMETHYLASE AND LYSYL-HYDROXYLASE JMJD"/>
    <property type="match status" value="1"/>
</dbReference>
<dbReference type="GeneID" id="68110971"/>
<dbReference type="SUPFAM" id="SSF81383">
    <property type="entry name" value="F-box domain"/>
    <property type="match status" value="1"/>
</dbReference>
<dbReference type="InterPro" id="IPR050910">
    <property type="entry name" value="JMJD6_ArgDemeth/LysHydrox"/>
</dbReference>
<dbReference type="RefSeq" id="XP_044561813.1">
    <property type="nucleotide sequence ID" value="XM_044707092.1"/>
</dbReference>
<evidence type="ECO:0000259" key="2">
    <source>
        <dbReference type="PROSITE" id="PS51184"/>
    </source>
</evidence>
<gene>
    <name evidence="3" type="ORF">FDP41_003753</name>
</gene>